<feature type="transmembrane region" description="Helical" evidence="1">
    <location>
        <begin position="72"/>
        <end position="92"/>
    </location>
</feature>
<keyword evidence="3" id="KW-1185">Reference proteome</keyword>
<feature type="transmembrane region" description="Helical" evidence="1">
    <location>
        <begin position="7"/>
        <end position="25"/>
    </location>
</feature>
<keyword evidence="1" id="KW-0472">Membrane</keyword>
<dbReference type="Proteomes" id="UP001497045">
    <property type="component" value="Unassembled WGS sequence"/>
</dbReference>
<dbReference type="RefSeq" id="WP_341673818.1">
    <property type="nucleotide sequence ID" value="NZ_JBBYHV010000002.1"/>
</dbReference>
<comment type="caution">
    <text evidence="2">The sequence shown here is derived from an EMBL/GenBank/DDBJ whole genome shotgun (WGS) entry which is preliminary data.</text>
</comment>
<name>A0ABU9IGT4_9SPHN</name>
<gene>
    <name evidence="2" type="ORF">AAEO60_11305</name>
</gene>
<reference evidence="2 3" key="1">
    <citation type="submission" date="2024-04" db="EMBL/GenBank/DDBJ databases">
        <title>Aurantiacibacter sp. DGU6 16S ribosomal RNA gene Genome sequencing and assembly.</title>
        <authorList>
            <person name="Park S."/>
        </authorList>
    </citation>
    <scope>NUCLEOTIDE SEQUENCE [LARGE SCALE GENOMIC DNA]</scope>
    <source>
        <strain evidence="2 3">DGU6</strain>
    </source>
</reference>
<evidence type="ECO:0008006" key="4">
    <source>
        <dbReference type="Google" id="ProtNLM"/>
    </source>
</evidence>
<feature type="transmembrane region" description="Helical" evidence="1">
    <location>
        <begin position="45"/>
        <end position="65"/>
    </location>
</feature>
<sequence>MAHAADIPAWIALFMGLYALGASVGELRSPGSWAAMLDGFERNEALRFLTGIVLLALGATIYLVNPWNPEDWLAVAVTIMGAGMALEGVVMLAFGRPFMHFASQLLGVVNRVWALMAAALGVVLICLAALRF</sequence>
<evidence type="ECO:0000313" key="3">
    <source>
        <dbReference type="Proteomes" id="UP001497045"/>
    </source>
</evidence>
<dbReference type="EMBL" id="JBBYHV010000002">
    <property type="protein sequence ID" value="MEL1251259.1"/>
    <property type="molecule type" value="Genomic_DNA"/>
</dbReference>
<proteinExistence type="predicted"/>
<keyword evidence="1" id="KW-1133">Transmembrane helix</keyword>
<evidence type="ECO:0000313" key="2">
    <source>
        <dbReference type="EMBL" id="MEL1251259.1"/>
    </source>
</evidence>
<protein>
    <recommendedName>
        <fullName evidence="4">DUF2065 domain-containing protein</fullName>
    </recommendedName>
</protein>
<accession>A0ABU9IGT4</accession>
<feature type="transmembrane region" description="Helical" evidence="1">
    <location>
        <begin position="112"/>
        <end position="130"/>
    </location>
</feature>
<organism evidence="2 3">
    <name type="scientific">Aurantiacibacter gilvus</name>
    <dbReference type="NCBI Taxonomy" id="3139141"/>
    <lineage>
        <taxon>Bacteria</taxon>
        <taxon>Pseudomonadati</taxon>
        <taxon>Pseudomonadota</taxon>
        <taxon>Alphaproteobacteria</taxon>
        <taxon>Sphingomonadales</taxon>
        <taxon>Erythrobacteraceae</taxon>
        <taxon>Aurantiacibacter</taxon>
    </lineage>
</organism>
<evidence type="ECO:0000256" key="1">
    <source>
        <dbReference type="SAM" id="Phobius"/>
    </source>
</evidence>
<keyword evidence="1" id="KW-0812">Transmembrane</keyword>